<reference evidence="2 3" key="1">
    <citation type="submission" date="2018-12" db="EMBL/GenBank/DDBJ databases">
        <title>Genomic taxonomy of the Vibrionaceae family.</title>
        <authorList>
            <person name="Gomez-Gil B."/>
            <person name="Enciso-Ibarra K."/>
        </authorList>
    </citation>
    <scope>NUCLEOTIDE SEQUENCE [LARGE SCALE GENOMIC DNA]</scope>
    <source>
        <strain evidence="2 3">CAIM 594</strain>
    </source>
</reference>
<dbReference type="PROSITE" id="PS51742">
    <property type="entry name" value="PPC"/>
    <property type="match status" value="1"/>
</dbReference>
<dbReference type="EMBL" id="RSFA01000032">
    <property type="protein sequence ID" value="RSD31396.1"/>
    <property type="molecule type" value="Genomic_DNA"/>
</dbReference>
<feature type="domain" description="PPC" evidence="1">
    <location>
        <begin position="1"/>
        <end position="130"/>
    </location>
</feature>
<evidence type="ECO:0000259" key="1">
    <source>
        <dbReference type="PROSITE" id="PS51742"/>
    </source>
</evidence>
<accession>A0A427U405</accession>
<dbReference type="Gene3D" id="3.30.1330.80">
    <property type="entry name" value="Hypothetical protein, similar to alpha- acetolactate decarboxylase, domain 2"/>
    <property type="match status" value="1"/>
</dbReference>
<dbReference type="GO" id="GO:0003677">
    <property type="term" value="F:DNA binding"/>
    <property type="evidence" value="ECO:0007669"/>
    <property type="project" value="UniProtKB-KW"/>
</dbReference>
<dbReference type="CDD" id="cd11378">
    <property type="entry name" value="DUF296"/>
    <property type="match status" value="1"/>
</dbReference>
<keyword evidence="3" id="KW-1185">Reference proteome</keyword>
<comment type="caution">
    <text evidence="2">The sequence shown here is derived from an EMBL/GenBank/DDBJ whole genome shotgun (WGS) entry which is preliminary data.</text>
</comment>
<keyword evidence="2" id="KW-0238">DNA-binding</keyword>
<organism evidence="2 3">
    <name type="scientific">Vibrio pectenicida</name>
    <dbReference type="NCBI Taxonomy" id="62763"/>
    <lineage>
        <taxon>Bacteria</taxon>
        <taxon>Pseudomonadati</taxon>
        <taxon>Pseudomonadota</taxon>
        <taxon>Gammaproteobacteria</taxon>
        <taxon>Vibrionales</taxon>
        <taxon>Vibrionaceae</taxon>
        <taxon>Vibrio</taxon>
    </lineage>
</organism>
<name>A0A427U405_9VIBR</name>
<dbReference type="Pfam" id="PF03479">
    <property type="entry name" value="PCC"/>
    <property type="match status" value="1"/>
</dbReference>
<dbReference type="OrthoDB" id="552202at2"/>
<dbReference type="PANTHER" id="PTHR34988">
    <property type="entry name" value="PROTEIN, PUTATIVE-RELATED"/>
    <property type="match status" value="1"/>
</dbReference>
<protein>
    <submittedName>
        <fullName evidence="2">DNA-binding protein</fullName>
    </submittedName>
</protein>
<proteinExistence type="predicted"/>
<dbReference type="Proteomes" id="UP000269041">
    <property type="component" value="Unassembled WGS sequence"/>
</dbReference>
<evidence type="ECO:0000313" key="3">
    <source>
        <dbReference type="Proteomes" id="UP000269041"/>
    </source>
</evidence>
<gene>
    <name evidence="2" type="ORF">EJA03_08870</name>
</gene>
<dbReference type="InterPro" id="IPR005175">
    <property type="entry name" value="PPC_dom"/>
</dbReference>
<dbReference type="RefSeq" id="WP_125320879.1">
    <property type="nucleotide sequence ID" value="NZ_AP024889.1"/>
</dbReference>
<sequence>MIKPIATRLTKGQDLKTQIQSLVIRHGIQAGSIASCVGSIEQVSLRLAGATQSMTLSQPFEIVSMMGTLTPTHQHIHLSVADETGKVIGGHLLDNTIIDTTAELIIHHYPNLSFSRQHDNTTGYSELVIDTNK</sequence>
<dbReference type="AlphaFoldDB" id="A0A427U405"/>
<dbReference type="SUPFAM" id="SSF117856">
    <property type="entry name" value="AF0104/ALDC/Ptd012-like"/>
    <property type="match status" value="1"/>
</dbReference>
<dbReference type="PANTHER" id="PTHR34988:SF1">
    <property type="entry name" value="DNA-BINDING PROTEIN"/>
    <property type="match status" value="1"/>
</dbReference>
<evidence type="ECO:0000313" key="2">
    <source>
        <dbReference type="EMBL" id="RSD31396.1"/>
    </source>
</evidence>